<accession>A0A5K7XDT8</accession>
<dbReference type="EMBL" id="AP021861">
    <property type="protein sequence ID" value="BBO34565.1"/>
    <property type="molecule type" value="Genomic_DNA"/>
</dbReference>
<gene>
    <name evidence="1" type="ORF">PLANPX_4177</name>
</gene>
<sequence length="192" mass="20579">MVRILLAAIIGLVAVPCVAEEIPLKSVWAYQMPGTRGFCNGEPNKSPTAVDDILAALSEGTPATSKSSRGFILNGAGVDELRTARSVLDGSEKPRYRFSSNDEINVVFFSRECGQDFHIKGATRKGTRLTVHYIGIPHKSGNTSPQFAIIPFGKLSPEKYHVAFIPATASGQNATSKVPPNVVSGSFNFVVE</sequence>
<organism evidence="1 2">
    <name type="scientific">Lacipirellula parvula</name>
    <dbReference type="NCBI Taxonomy" id="2650471"/>
    <lineage>
        <taxon>Bacteria</taxon>
        <taxon>Pseudomonadati</taxon>
        <taxon>Planctomycetota</taxon>
        <taxon>Planctomycetia</taxon>
        <taxon>Pirellulales</taxon>
        <taxon>Lacipirellulaceae</taxon>
        <taxon>Lacipirellula</taxon>
    </lineage>
</organism>
<dbReference type="KEGG" id="lpav:PLANPX_4177"/>
<proteinExistence type="predicted"/>
<dbReference type="Proteomes" id="UP000326837">
    <property type="component" value="Chromosome"/>
</dbReference>
<dbReference type="RefSeq" id="WP_152100120.1">
    <property type="nucleotide sequence ID" value="NZ_AP021861.1"/>
</dbReference>
<name>A0A5K7XDT8_9BACT</name>
<evidence type="ECO:0000313" key="2">
    <source>
        <dbReference type="Proteomes" id="UP000326837"/>
    </source>
</evidence>
<protein>
    <submittedName>
        <fullName evidence="1">Uncharacterized protein</fullName>
    </submittedName>
</protein>
<keyword evidence="2" id="KW-1185">Reference proteome</keyword>
<reference evidence="2" key="1">
    <citation type="submission" date="2019-10" db="EMBL/GenBank/DDBJ databases">
        <title>Lacipirellula parvula gen. nov., sp. nov., representing a lineage of planctomycetes widespread in freshwater anoxic habitats, and description of the family Lacipirellulaceae.</title>
        <authorList>
            <person name="Dedysh S.N."/>
            <person name="Kulichevskaya I.S."/>
            <person name="Beletsky A.V."/>
            <person name="Rakitin A.L."/>
            <person name="Mardanov A.V."/>
            <person name="Ivanova A.A."/>
            <person name="Saltykova V.X."/>
            <person name="Rijpstra W.I.C."/>
            <person name="Sinninghe Damste J.S."/>
            <person name="Ravin N.V."/>
        </authorList>
    </citation>
    <scope>NUCLEOTIDE SEQUENCE [LARGE SCALE GENOMIC DNA]</scope>
    <source>
        <strain evidence="2">PX69</strain>
    </source>
</reference>
<evidence type="ECO:0000313" key="1">
    <source>
        <dbReference type="EMBL" id="BBO34565.1"/>
    </source>
</evidence>
<dbReference type="AlphaFoldDB" id="A0A5K7XDT8"/>